<dbReference type="AlphaFoldDB" id="A0A172ZCL3"/>
<evidence type="ECO:0000313" key="1">
    <source>
        <dbReference type="EMBL" id="ANF95386.1"/>
    </source>
</evidence>
<dbReference type="OrthoDB" id="2933708at2"/>
<name>A0A172ZCL3_9BACL</name>
<proteinExistence type="predicted"/>
<organism evidence="1 2">
    <name type="scientific">Paenibacillus bovis</name>
    <dbReference type="NCBI Taxonomy" id="1616788"/>
    <lineage>
        <taxon>Bacteria</taxon>
        <taxon>Bacillati</taxon>
        <taxon>Bacillota</taxon>
        <taxon>Bacilli</taxon>
        <taxon>Bacillales</taxon>
        <taxon>Paenibacillaceae</taxon>
        <taxon>Paenibacillus</taxon>
    </lineage>
</organism>
<evidence type="ECO:0000313" key="2">
    <source>
        <dbReference type="Proteomes" id="UP000078148"/>
    </source>
</evidence>
<reference evidence="1 2" key="2">
    <citation type="journal article" date="2016" name="Int. J. Syst. Evol. Microbiol.">
        <title>Paenibacillus bovis sp. nov., isolated from raw yak (Bos grunniens) milk.</title>
        <authorList>
            <person name="Gao C."/>
            <person name="Han J."/>
            <person name="Liu Z."/>
            <person name="Xu X."/>
            <person name="Hang F."/>
            <person name="Wu Z."/>
        </authorList>
    </citation>
    <scope>NUCLEOTIDE SEQUENCE [LARGE SCALE GENOMIC DNA]</scope>
    <source>
        <strain evidence="1 2">BD3526</strain>
    </source>
</reference>
<keyword evidence="2" id="KW-1185">Reference proteome</keyword>
<gene>
    <name evidence="1" type="ORF">AR543_04720</name>
</gene>
<protein>
    <submittedName>
        <fullName evidence="1">Uncharacterized protein</fullName>
    </submittedName>
</protein>
<reference evidence="2" key="1">
    <citation type="submission" date="2015-10" db="EMBL/GenBank/DDBJ databases">
        <title>Genome of Paenibacillus bovis sp. nov.</title>
        <authorList>
            <person name="Wu Z."/>
            <person name="Gao C."/>
            <person name="Liu Z."/>
            <person name="Zheng H."/>
        </authorList>
    </citation>
    <scope>NUCLEOTIDE SEQUENCE [LARGE SCALE GENOMIC DNA]</scope>
    <source>
        <strain evidence="2">BD3526</strain>
    </source>
</reference>
<sequence>MNITKSQAYIELTIASWENTSLGATLAEIVRRQRQYQNDYVEVHQVVELFKTEDKADFLVILNVIRDVDNPGDPVPQES</sequence>
<dbReference type="EMBL" id="CP013023">
    <property type="protein sequence ID" value="ANF95386.1"/>
    <property type="molecule type" value="Genomic_DNA"/>
</dbReference>
<accession>A0A172ZCL3</accession>
<dbReference type="RefSeq" id="WP_060532271.1">
    <property type="nucleotide sequence ID" value="NZ_CP013023.1"/>
</dbReference>
<dbReference type="Proteomes" id="UP000078148">
    <property type="component" value="Chromosome"/>
</dbReference>
<dbReference type="KEGG" id="pbv:AR543_04720"/>